<comment type="subcellular location">
    <subcellularLocation>
        <location evidence="14">Endomembrane system</location>
        <topology evidence="14">Single-pass type IV membrane protein</topology>
    </subcellularLocation>
    <subcellularLocation>
        <location evidence="1">Endoplasmic reticulum membrane</location>
        <topology evidence="1">Single-pass membrane protein</topology>
    </subcellularLocation>
    <subcellularLocation>
        <location evidence="12">Golgi apparatus</location>
        <location evidence="12">cis-Golgi network membrane</location>
    </subcellularLocation>
</comment>
<feature type="transmembrane region" description="Helical" evidence="20">
    <location>
        <begin position="85"/>
        <end position="104"/>
    </location>
</feature>
<dbReference type="Gene3D" id="1.20.5.110">
    <property type="match status" value="1"/>
</dbReference>
<evidence type="ECO:0000256" key="2">
    <source>
        <dbReference type="ARBA" id="ARBA00022448"/>
    </source>
</evidence>
<keyword evidence="6" id="KW-0931">ER-Golgi transport</keyword>
<feature type="domain" description="T-SNARE coiled-coil homology" evidence="21">
    <location>
        <begin position="15"/>
        <end position="77"/>
    </location>
</feature>
<dbReference type="GO" id="GO:0005794">
    <property type="term" value="C:Golgi apparatus"/>
    <property type="evidence" value="ECO:0007669"/>
    <property type="project" value="UniProtKB-SubCell"/>
</dbReference>
<dbReference type="OrthoDB" id="261831at2759"/>
<dbReference type="Proteomes" id="UP000085678">
    <property type="component" value="Unplaced"/>
</dbReference>
<dbReference type="STRING" id="7574.A0A1S3J9D5"/>
<protein>
    <recommendedName>
        <fullName evidence="17">BET1 homolog</fullName>
    </recommendedName>
    <alternativeName>
        <fullName evidence="18">Golgi vesicular membrane-trafficking protein p18</fullName>
    </alternativeName>
</protein>
<dbReference type="KEGG" id="lak:106171275"/>
<dbReference type="GO" id="GO:0015031">
    <property type="term" value="P:protein transport"/>
    <property type="evidence" value="ECO:0007669"/>
    <property type="project" value="UniProtKB-KW"/>
</dbReference>
<dbReference type="OMA" id="GHRNYMC"/>
<evidence type="ECO:0000256" key="18">
    <source>
        <dbReference type="ARBA" id="ARBA00077825"/>
    </source>
</evidence>
<keyword evidence="8 20" id="KW-1133">Transmembrane helix</keyword>
<evidence type="ECO:0000313" key="24">
    <source>
        <dbReference type="RefSeq" id="XP_013407015.1"/>
    </source>
</evidence>
<dbReference type="InterPro" id="IPR039899">
    <property type="entry name" value="BET1_SNARE"/>
</dbReference>
<keyword evidence="7" id="KW-0653">Protein transport</keyword>
<accession>A0A1S3J9D5</accession>
<dbReference type="FunFam" id="1.20.5.110:FF:000026">
    <property type="entry name" value="BET1 homolog"/>
    <property type="match status" value="1"/>
</dbReference>
<keyword evidence="9" id="KW-0333">Golgi apparatus</keyword>
<dbReference type="GeneID" id="106171275"/>
<evidence type="ECO:0000256" key="12">
    <source>
        <dbReference type="ARBA" id="ARBA00024188"/>
    </source>
</evidence>
<comment type="function">
    <text evidence="15">Required for vesicular transport from the ER to the Golgi complex. Functions as a SNARE involved in the docking process of ER-derived vesicles with the cis-Golgi membrane.</text>
</comment>
<evidence type="ECO:0000256" key="16">
    <source>
        <dbReference type="ARBA" id="ARBA00063965"/>
    </source>
</evidence>
<evidence type="ECO:0000256" key="17">
    <source>
        <dbReference type="ARBA" id="ARBA00071590"/>
    </source>
</evidence>
<dbReference type="GO" id="GO:0016192">
    <property type="term" value="P:vesicle-mediated transport"/>
    <property type="evidence" value="ECO:0007669"/>
    <property type="project" value="UniProtKB-KW"/>
</dbReference>
<evidence type="ECO:0000256" key="6">
    <source>
        <dbReference type="ARBA" id="ARBA00022892"/>
    </source>
</evidence>
<evidence type="ECO:0000256" key="11">
    <source>
        <dbReference type="ARBA" id="ARBA00023136"/>
    </source>
</evidence>
<dbReference type="SUPFAM" id="SSF58038">
    <property type="entry name" value="SNARE fusion complex"/>
    <property type="match status" value="1"/>
</dbReference>
<evidence type="ECO:0000256" key="14">
    <source>
        <dbReference type="ARBA" id="ARBA00046280"/>
    </source>
</evidence>
<evidence type="ECO:0000256" key="13">
    <source>
        <dbReference type="ARBA" id="ARBA00037962"/>
    </source>
</evidence>
<keyword evidence="5" id="KW-0256">Endoplasmic reticulum</keyword>
<dbReference type="AlphaFoldDB" id="A0A1S3J9D5"/>
<keyword evidence="4 20" id="KW-0812">Transmembrane</keyword>
<evidence type="ECO:0000256" key="3">
    <source>
        <dbReference type="ARBA" id="ARBA00022553"/>
    </source>
</evidence>
<comment type="similarity">
    <text evidence="13">Belongs to the BET1 family.</text>
</comment>
<keyword evidence="10" id="KW-0175">Coiled coil</keyword>
<dbReference type="GO" id="GO:0005789">
    <property type="term" value="C:endoplasmic reticulum membrane"/>
    <property type="evidence" value="ECO:0007669"/>
    <property type="project" value="UniProtKB-SubCell"/>
</dbReference>
<dbReference type="PROSITE" id="PS50192">
    <property type="entry name" value="T_SNARE"/>
    <property type="match status" value="1"/>
</dbReference>
<feature type="region of interest" description="Disordered" evidence="19">
    <location>
        <begin position="1"/>
        <end position="24"/>
    </location>
</feature>
<organism evidence="22 24">
    <name type="scientific">Lingula anatina</name>
    <name type="common">Brachiopod</name>
    <name type="synonym">Lingula unguis</name>
    <dbReference type="NCBI Taxonomy" id="7574"/>
    <lineage>
        <taxon>Eukaryota</taxon>
        <taxon>Metazoa</taxon>
        <taxon>Spiralia</taxon>
        <taxon>Lophotrochozoa</taxon>
        <taxon>Brachiopoda</taxon>
        <taxon>Linguliformea</taxon>
        <taxon>Lingulata</taxon>
        <taxon>Lingulida</taxon>
        <taxon>Linguloidea</taxon>
        <taxon>Lingulidae</taxon>
        <taxon>Lingula</taxon>
    </lineage>
</organism>
<keyword evidence="2" id="KW-0813">Transport</keyword>
<evidence type="ECO:0000256" key="15">
    <source>
        <dbReference type="ARBA" id="ARBA00054011"/>
    </source>
</evidence>
<keyword evidence="22" id="KW-1185">Reference proteome</keyword>
<evidence type="ECO:0000256" key="19">
    <source>
        <dbReference type="SAM" id="MobiDB-lite"/>
    </source>
</evidence>
<evidence type="ECO:0000313" key="23">
    <source>
        <dbReference type="RefSeq" id="XP_013407003.1"/>
    </source>
</evidence>
<evidence type="ECO:0000313" key="22">
    <source>
        <dbReference type="Proteomes" id="UP000085678"/>
    </source>
</evidence>
<keyword evidence="11 20" id="KW-0472">Membrane</keyword>
<dbReference type="PANTHER" id="PTHR12791">
    <property type="entry name" value="GOLGI SNARE BET1-RELATED"/>
    <property type="match status" value="1"/>
</dbReference>
<dbReference type="CDD" id="cd15853">
    <property type="entry name" value="SNARE_Bet1"/>
    <property type="match status" value="1"/>
</dbReference>
<evidence type="ECO:0000256" key="1">
    <source>
        <dbReference type="ARBA" id="ARBA00004389"/>
    </source>
</evidence>
<dbReference type="GeneID" id="106171267"/>
<evidence type="ECO:0000256" key="7">
    <source>
        <dbReference type="ARBA" id="ARBA00022927"/>
    </source>
</evidence>
<evidence type="ECO:0000256" key="10">
    <source>
        <dbReference type="ARBA" id="ARBA00023054"/>
    </source>
</evidence>
<keyword evidence="3" id="KW-0597">Phosphoprotein</keyword>
<reference evidence="23 24" key="1">
    <citation type="submission" date="2025-04" db="UniProtKB">
        <authorList>
            <consortium name="RefSeq"/>
        </authorList>
    </citation>
    <scope>IDENTIFICATION</scope>
    <source>
        <tissue evidence="23 24">Gonads</tissue>
    </source>
</reference>
<proteinExistence type="inferred from homology"/>
<evidence type="ECO:0000256" key="4">
    <source>
        <dbReference type="ARBA" id="ARBA00022692"/>
    </source>
</evidence>
<evidence type="ECO:0000256" key="8">
    <source>
        <dbReference type="ARBA" id="ARBA00022989"/>
    </source>
</evidence>
<dbReference type="SMART" id="SM00397">
    <property type="entry name" value="t_SNARE"/>
    <property type="match status" value="1"/>
</dbReference>
<comment type="subunit">
    <text evidence="16">Interacts with SNARE complex members GOSR2, SEC22B and STX5. Interacts with LMAN1/ERGIC53. Interacts with STX17.</text>
</comment>
<dbReference type="RefSeq" id="XP_013407003.1">
    <property type="nucleotide sequence ID" value="XM_013551549.1"/>
</dbReference>
<dbReference type="KEGG" id="lak:106171267"/>
<sequence>MRRAHAGDGSYGQSQMIEEENDSLTNSLSDKVKALKSLTIDIGTEVREQNKFLNDFDNDMDNSSGILGATMGRLTAMARAGHNKFIWYLLLFSLFVFFVLWLIIKTR</sequence>
<evidence type="ECO:0000256" key="9">
    <source>
        <dbReference type="ARBA" id="ARBA00023034"/>
    </source>
</evidence>
<evidence type="ECO:0000256" key="20">
    <source>
        <dbReference type="SAM" id="Phobius"/>
    </source>
</evidence>
<name>A0A1S3J9D5_LINAN</name>
<evidence type="ECO:0000259" key="21">
    <source>
        <dbReference type="PROSITE" id="PS50192"/>
    </source>
</evidence>
<gene>
    <name evidence="24" type="primary">LOC106171275</name>
    <name evidence="23" type="synonym">LOC106171267</name>
</gene>
<evidence type="ECO:0000256" key="5">
    <source>
        <dbReference type="ARBA" id="ARBA00022824"/>
    </source>
</evidence>
<dbReference type="InterPro" id="IPR000727">
    <property type="entry name" value="T_SNARE_dom"/>
</dbReference>
<dbReference type="RefSeq" id="XP_013407015.1">
    <property type="nucleotide sequence ID" value="XM_013551561.1"/>
</dbReference>